<evidence type="ECO:0000313" key="1">
    <source>
        <dbReference type="EMBL" id="SER38178.1"/>
    </source>
</evidence>
<protein>
    <submittedName>
        <fullName evidence="1">Uncharacterized protein</fullName>
    </submittedName>
</protein>
<dbReference type="EMBL" id="FOGD01000007">
    <property type="protein sequence ID" value="SER38178.1"/>
    <property type="molecule type" value="Genomic_DNA"/>
</dbReference>
<proteinExistence type="predicted"/>
<accession>A0A1H9NQG5</accession>
<reference evidence="1 2" key="1">
    <citation type="submission" date="2016-10" db="EMBL/GenBank/DDBJ databases">
        <authorList>
            <person name="de Groot N.N."/>
        </authorList>
    </citation>
    <scope>NUCLEOTIDE SEQUENCE [LARGE SCALE GENOMIC DNA]</scope>
    <source>
        <strain evidence="1 2">ATCC 35958</strain>
    </source>
</reference>
<name>A0A1H9NQG5_9BURK</name>
<dbReference type="OrthoDB" id="8480953at2"/>
<organism evidence="1 2">
    <name type="scientific">Giesbergeria anulus</name>
    <dbReference type="NCBI Taxonomy" id="180197"/>
    <lineage>
        <taxon>Bacteria</taxon>
        <taxon>Pseudomonadati</taxon>
        <taxon>Pseudomonadota</taxon>
        <taxon>Betaproteobacteria</taxon>
        <taxon>Burkholderiales</taxon>
        <taxon>Comamonadaceae</taxon>
        <taxon>Giesbergeria</taxon>
    </lineage>
</organism>
<dbReference type="STRING" id="180197.SAMN02982919_02305"/>
<keyword evidence="2" id="KW-1185">Reference proteome</keyword>
<dbReference type="Proteomes" id="UP000199766">
    <property type="component" value="Unassembled WGS sequence"/>
</dbReference>
<sequence>MLFISEAIQVDAAQATVWVHAPDGSTVGRFSKRFGMDVHTTVTAQMAGASQCLNCTHEPAGAREWHLFCDLIWQHYQIDVPRSLLQF</sequence>
<evidence type="ECO:0000313" key="2">
    <source>
        <dbReference type="Proteomes" id="UP000199766"/>
    </source>
</evidence>
<gene>
    <name evidence="1" type="ORF">SAMN02982919_02305</name>
</gene>
<dbReference type="AlphaFoldDB" id="A0A1H9NQG5"/>